<dbReference type="AlphaFoldDB" id="A0AAV4IG60"/>
<protein>
    <submittedName>
        <fullName evidence="1">Uncharacterized protein</fullName>
    </submittedName>
</protein>
<keyword evidence="2" id="KW-1185">Reference proteome</keyword>
<evidence type="ECO:0000313" key="1">
    <source>
        <dbReference type="EMBL" id="GFS07161.1"/>
    </source>
</evidence>
<organism evidence="1 2">
    <name type="scientific">Elysia marginata</name>
    <dbReference type="NCBI Taxonomy" id="1093978"/>
    <lineage>
        <taxon>Eukaryota</taxon>
        <taxon>Metazoa</taxon>
        <taxon>Spiralia</taxon>
        <taxon>Lophotrochozoa</taxon>
        <taxon>Mollusca</taxon>
        <taxon>Gastropoda</taxon>
        <taxon>Heterobranchia</taxon>
        <taxon>Euthyneura</taxon>
        <taxon>Panpulmonata</taxon>
        <taxon>Sacoglossa</taxon>
        <taxon>Placobranchoidea</taxon>
        <taxon>Plakobranchidae</taxon>
        <taxon>Elysia</taxon>
    </lineage>
</organism>
<name>A0AAV4IG60_9GAST</name>
<evidence type="ECO:0000313" key="2">
    <source>
        <dbReference type="Proteomes" id="UP000762676"/>
    </source>
</evidence>
<gene>
    <name evidence="1" type="ORF">ElyMa_001242900</name>
</gene>
<sequence length="93" mass="10744">MYLFLFFPSINLSHPKPILPLHCLSTFSPVSRTLLKTSPSWNIVLFNPCYCHLLNAPRDHSKQPARSQWSPHNIEPCGVYWGEQHLGRTRPGY</sequence>
<proteinExistence type="predicted"/>
<accession>A0AAV4IG60</accession>
<dbReference type="Proteomes" id="UP000762676">
    <property type="component" value="Unassembled WGS sequence"/>
</dbReference>
<dbReference type="EMBL" id="BMAT01002452">
    <property type="protein sequence ID" value="GFS07161.1"/>
    <property type="molecule type" value="Genomic_DNA"/>
</dbReference>
<reference evidence="1 2" key="1">
    <citation type="journal article" date="2021" name="Elife">
        <title>Chloroplast acquisition without the gene transfer in kleptoplastic sea slugs, Plakobranchus ocellatus.</title>
        <authorList>
            <person name="Maeda T."/>
            <person name="Takahashi S."/>
            <person name="Yoshida T."/>
            <person name="Shimamura S."/>
            <person name="Takaki Y."/>
            <person name="Nagai Y."/>
            <person name="Toyoda A."/>
            <person name="Suzuki Y."/>
            <person name="Arimoto A."/>
            <person name="Ishii H."/>
            <person name="Satoh N."/>
            <person name="Nishiyama T."/>
            <person name="Hasebe M."/>
            <person name="Maruyama T."/>
            <person name="Minagawa J."/>
            <person name="Obokata J."/>
            <person name="Shigenobu S."/>
        </authorList>
    </citation>
    <scope>NUCLEOTIDE SEQUENCE [LARGE SCALE GENOMIC DNA]</scope>
</reference>
<comment type="caution">
    <text evidence="1">The sequence shown here is derived from an EMBL/GenBank/DDBJ whole genome shotgun (WGS) entry which is preliminary data.</text>
</comment>